<dbReference type="STRING" id="216946.STURO_v1c09780"/>
<keyword evidence="1" id="KW-0472">Membrane</keyword>
<sequence>MKKSFIVVIFTSIMVNLFVTVFGATSNNLYNENPVNESINYINSKTNEKNYKYIDKEYYSNNPKNLVWAGKALQYFLYKHSNINDLEYINKLVNNLGYDQDKGLVFRMNIVASTVVVSLEGMTSYNNFFSESFIKWLTDLDSQKNFSWELLNYFFINIYDSLKSKASGFFDFKKIQSIINDDFKQHSANLIYDLKSEKLSNSLTYQDLLYSDDLFGMINFNDNDYPYLQNALLSAASFSSNNNELGLSRSYINSKSTAEYNLNHVFCKNNDSCINYDSFKKFNNYYYKKASNKSVLSFKSLLTENKKFESFDELDTFYKNHTNNKRKYPGSNITLSISISELSKLYNWTEEKIDYFKTSILNCFNCIFKITNIENCNDSFEYAILGIIFSQDNPLNIQSNYMNNEYSESYTGVSYIKSRFNSIYESVGYSYLIISGDSLNRYSDDINNHDFKNGIYSGSNIFSSFFDGFGRVLGFYLGRTEDGANYLRSSFEESSFKMNNSTLYKGSILGWNKSSGEAAESLTRSILLAIYLFITFICLIIIVIISSFLIAHFIKKAKNKDKTAFKK</sequence>
<feature type="transmembrane region" description="Helical" evidence="1">
    <location>
        <begin position="528"/>
        <end position="554"/>
    </location>
</feature>
<dbReference type="EMBL" id="CP012328">
    <property type="protein sequence ID" value="AKU80229.1"/>
    <property type="molecule type" value="Genomic_DNA"/>
</dbReference>
<keyword evidence="1" id="KW-1133">Transmembrane helix</keyword>
<gene>
    <name evidence="2" type="ORF">STURON_00983</name>
</gene>
<organism evidence="2 3">
    <name type="scientific">Spiroplasma turonicum</name>
    <dbReference type="NCBI Taxonomy" id="216946"/>
    <lineage>
        <taxon>Bacteria</taxon>
        <taxon>Bacillati</taxon>
        <taxon>Mycoplasmatota</taxon>
        <taxon>Mollicutes</taxon>
        <taxon>Entomoplasmatales</taxon>
        <taxon>Spiroplasmataceae</taxon>
        <taxon>Spiroplasma</taxon>
    </lineage>
</organism>
<dbReference type="RefSeq" id="WP_075048790.1">
    <property type="nucleotide sequence ID" value="NZ_CP012328.1"/>
</dbReference>
<evidence type="ECO:0000313" key="3">
    <source>
        <dbReference type="Proteomes" id="UP000067243"/>
    </source>
</evidence>
<keyword evidence="1" id="KW-0812">Transmembrane</keyword>
<reference evidence="2 3" key="1">
    <citation type="journal article" date="2015" name="Genome Announc.">
        <title>Complete Genome Sequence of Spiroplasma turonicum Strain Tab4cT, a Parasite of a Horse Fly, Haematopota sp. (Diptera: Tabanidae).</title>
        <authorList>
            <person name="Davis R.E."/>
            <person name="Shao J."/>
            <person name="Zhao Y."/>
            <person name="Gasparich G.E."/>
            <person name="Gaynor B.J."/>
            <person name="Donofrio N."/>
        </authorList>
    </citation>
    <scope>NUCLEOTIDE SEQUENCE [LARGE SCALE GENOMIC DNA]</scope>
    <source>
        <strain evidence="2 3">Tab4c</strain>
    </source>
</reference>
<evidence type="ECO:0008006" key="4">
    <source>
        <dbReference type="Google" id="ProtNLM"/>
    </source>
</evidence>
<dbReference type="Proteomes" id="UP000067243">
    <property type="component" value="Chromosome"/>
</dbReference>
<protein>
    <recommendedName>
        <fullName evidence="4">Transmembrane protein</fullName>
    </recommendedName>
</protein>
<dbReference type="KEGG" id="stur:STURON_00983"/>
<dbReference type="OrthoDB" id="388707at2"/>
<keyword evidence="3" id="KW-1185">Reference proteome</keyword>
<name>A0A0K1P7Q8_9MOLU</name>
<accession>A0A0K1P7Q8</accession>
<evidence type="ECO:0000313" key="2">
    <source>
        <dbReference type="EMBL" id="AKU80229.1"/>
    </source>
</evidence>
<dbReference type="PATRIC" id="fig|216946.3.peg.1018"/>
<proteinExistence type="predicted"/>
<dbReference type="AlphaFoldDB" id="A0A0K1P7Q8"/>
<evidence type="ECO:0000256" key="1">
    <source>
        <dbReference type="SAM" id="Phobius"/>
    </source>
</evidence>